<evidence type="ECO:0000256" key="1">
    <source>
        <dbReference type="SAM" id="Phobius"/>
    </source>
</evidence>
<dbReference type="SUPFAM" id="SSF56059">
    <property type="entry name" value="Glutathione synthetase ATP-binding domain-like"/>
    <property type="match status" value="1"/>
</dbReference>
<name>A0ABW9RWW2_9BACT</name>
<keyword evidence="3" id="KW-1185">Reference proteome</keyword>
<sequence>MQWFSRLWRSNFLIRVRSWEYWPFEVVYLPIFGYWAWLSIKARSMFFFTASNPGIENGGLLGESKFKILTKIPDDLVPKTLYFPARTSTDEMVEKMADHAISFPVICKPDIGERGWRVEKVTDKASLNAYSSNSTTGFILQEYVDLPVEAGIFYYRHPQESRGKVSSVVLKEMLQVTGNGKDTLKTLILANDRAKLQWNTLQIKFKDELETTLKPGEVKELVSIGNHCKGTKFLNGNHLICNELERTFDSICNQIDGFFYGRFDLRAASLQDIKAGKVKIMELNGAGAEPSHIYHPGFSLREGYRVLFHHWKVLYQISEANHKLGVPYLSVKQGWSEYKRLKAIDK</sequence>
<evidence type="ECO:0008006" key="4">
    <source>
        <dbReference type="Google" id="ProtNLM"/>
    </source>
</evidence>
<feature type="transmembrane region" description="Helical" evidence="1">
    <location>
        <begin position="21"/>
        <end position="38"/>
    </location>
</feature>
<accession>A0ABW9RWW2</accession>
<proteinExistence type="predicted"/>
<reference evidence="2 3" key="1">
    <citation type="submission" date="2019-02" db="EMBL/GenBank/DDBJ databases">
        <authorList>
            <person name="Goldberg S.R."/>
            <person name="Haltli B.A."/>
            <person name="Correa H."/>
            <person name="Russell K.G."/>
        </authorList>
    </citation>
    <scope>NUCLEOTIDE SEQUENCE [LARGE SCALE GENOMIC DNA]</scope>
    <source>
        <strain evidence="2 3">JCM 16186</strain>
    </source>
</reference>
<gene>
    <name evidence="2" type="ORF">E1163_26400</name>
</gene>
<dbReference type="Proteomes" id="UP000798808">
    <property type="component" value="Unassembled WGS sequence"/>
</dbReference>
<keyword evidence="1" id="KW-0472">Membrane</keyword>
<organism evidence="2 3">
    <name type="scientific">Fulvivirga kasyanovii</name>
    <dbReference type="NCBI Taxonomy" id="396812"/>
    <lineage>
        <taxon>Bacteria</taxon>
        <taxon>Pseudomonadati</taxon>
        <taxon>Bacteroidota</taxon>
        <taxon>Cytophagia</taxon>
        <taxon>Cytophagales</taxon>
        <taxon>Fulvivirgaceae</taxon>
        <taxon>Fulvivirga</taxon>
    </lineage>
</organism>
<comment type="caution">
    <text evidence="2">The sequence shown here is derived from an EMBL/GenBank/DDBJ whole genome shotgun (WGS) entry which is preliminary data.</text>
</comment>
<evidence type="ECO:0000313" key="3">
    <source>
        <dbReference type="Proteomes" id="UP000798808"/>
    </source>
</evidence>
<keyword evidence="1" id="KW-0812">Transmembrane</keyword>
<keyword evidence="1" id="KW-1133">Transmembrane helix</keyword>
<dbReference type="Gene3D" id="3.30.1490.20">
    <property type="entry name" value="ATP-grasp fold, A domain"/>
    <property type="match status" value="1"/>
</dbReference>
<protein>
    <recommendedName>
        <fullName evidence="4">ATP-grasp domain-containing protein</fullName>
    </recommendedName>
</protein>
<evidence type="ECO:0000313" key="2">
    <source>
        <dbReference type="EMBL" id="MTI28516.1"/>
    </source>
</evidence>
<dbReference type="InterPro" id="IPR013815">
    <property type="entry name" value="ATP_grasp_subdomain_1"/>
</dbReference>
<dbReference type="EMBL" id="SMLW01000666">
    <property type="protein sequence ID" value="MTI28516.1"/>
    <property type="molecule type" value="Genomic_DNA"/>
</dbReference>
<dbReference type="RefSeq" id="WP_155176122.1">
    <property type="nucleotide sequence ID" value="NZ_BAAAFL010000012.1"/>
</dbReference>